<dbReference type="Gene3D" id="3.40.50.150">
    <property type="entry name" value="Vaccinia Virus protein VP39"/>
    <property type="match status" value="1"/>
</dbReference>
<dbReference type="Pfam" id="PF05711">
    <property type="entry name" value="TylF"/>
    <property type="match status" value="1"/>
</dbReference>
<dbReference type="EMBL" id="BARU01032912">
    <property type="protein sequence ID" value="GAH62376.1"/>
    <property type="molecule type" value="Genomic_DNA"/>
</dbReference>
<comment type="caution">
    <text evidence="1">The sequence shown here is derived from an EMBL/GenBank/DDBJ whole genome shotgun (WGS) entry which is preliminary data.</text>
</comment>
<reference evidence="1" key="1">
    <citation type="journal article" date="2014" name="Front. Microbiol.">
        <title>High frequency of phylogenetically diverse reductive dehalogenase-homologous genes in deep subseafloor sedimentary metagenomes.</title>
        <authorList>
            <person name="Kawai M."/>
            <person name="Futagami T."/>
            <person name="Toyoda A."/>
            <person name="Takaki Y."/>
            <person name="Nishi S."/>
            <person name="Hori S."/>
            <person name="Arai W."/>
            <person name="Tsubouchi T."/>
            <person name="Morono Y."/>
            <person name="Uchiyama I."/>
            <person name="Ito T."/>
            <person name="Fujiyama A."/>
            <person name="Inagaki F."/>
            <person name="Takami H."/>
        </authorList>
    </citation>
    <scope>NUCLEOTIDE SEQUENCE</scope>
    <source>
        <strain evidence="1">Expedition CK06-06</strain>
    </source>
</reference>
<dbReference type="AlphaFoldDB" id="X1GWR3"/>
<dbReference type="InterPro" id="IPR029063">
    <property type="entry name" value="SAM-dependent_MTases_sf"/>
</dbReference>
<dbReference type="PANTHER" id="PTHR40036">
    <property type="entry name" value="MACROCIN O-METHYLTRANSFERASE"/>
    <property type="match status" value="1"/>
</dbReference>
<name>X1GWR3_9ZZZZ</name>
<dbReference type="PANTHER" id="PTHR40036:SF1">
    <property type="entry name" value="MACROCIN O-METHYLTRANSFERASE"/>
    <property type="match status" value="1"/>
</dbReference>
<evidence type="ECO:0008006" key="2">
    <source>
        <dbReference type="Google" id="ProtNLM"/>
    </source>
</evidence>
<accession>X1GWR3</accession>
<organism evidence="1">
    <name type="scientific">marine sediment metagenome</name>
    <dbReference type="NCBI Taxonomy" id="412755"/>
    <lineage>
        <taxon>unclassified sequences</taxon>
        <taxon>metagenomes</taxon>
        <taxon>ecological metagenomes</taxon>
    </lineage>
</organism>
<protein>
    <recommendedName>
        <fullName evidence="2">Macrocin O-methyltransferase</fullName>
    </recommendedName>
</protein>
<sequence length="210" mass="24746">MFIRILNKLLNKFGYKVINSKKINIPYDIENDFINIYQKSKNYSITSLERMYSLFKAIQYVLKNKIPGDIVECGVAKGGSMMLCALTMLKMNNTKKKLYLYDTYEGMSKPTDKDVRSYDNFPAMDKWKNLQEKKINKWSYVPLEEVKKNLYSTGYPREELIFIKGKVEDTIPDIIPDKISILRLDTDWYESTYHELCYLFPKLSLYGVLI</sequence>
<gene>
    <name evidence="1" type="ORF">S03H2_51836</name>
</gene>
<proteinExistence type="predicted"/>
<feature type="non-terminal residue" evidence="1">
    <location>
        <position position="210"/>
    </location>
</feature>
<evidence type="ECO:0000313" key="1">
    <source>
        <dbReference type="EMBL" id="GAH62376.1"/>
    </source>
</evidence>
<dbReference type="InterPro" id="IPR008884">
    <property type="entry name" value="TylF_MeTrfase"/>
</dbReference>